<dbReference type="Proteomes" id="UP000260680">
    <property type="component" value="Unassembled WGS sequence"/>
</dbReference>
<feature type="transmembrane region" description="Helical" evidence="1">
    <location>
        <begin position="7"/>
        <end position="29"/>
    </location>
</feature>
<keyword evidence="1" id="KW-0812">Transmembrane</keyword>
<dbReference type="OrthoDB" id="95627at2"/>
<keyword evidence="1" id="KW-0472">Membrane</keyword>
<dbReference type="InterPro" id="IPR043753">
    <property type="entry name" value="DUF5699"/>
</dbReference>
<evidence type="ECO:0000313" key="3">
    <source>
        <dbReference type="Proteomes" id="UP000260680"/>
    </source>
</evidence>
<feature type="transmembrane region" description="Helical" evidence="1">
    <location>
        <begin position="35"/>
        <end position="54"/>
    </location>
</feature>
<feature type="transmembrane region" description="Helical" evidence="1">
    <location>
        <begin position="61"/>
        <end position="83"/>
    </location>
</feature>
<dbReference type="AlphaFoldDB" id="A0A3E2N9D4"/>
<keyword evidence="1" id="KW-1133">Transmembrane helix</keyword>
<evidence type="ECO:0000313" key="2">
    <source>
        <dbReference type="EMBL" id="RFZ77596.1"/>
    </source>
</evidence>
<evidence type="ECO:0008006" key="4">
    <source>
        <dbReference type="Google" id="ProtNLM"/>
    </source>
</evidence>
<protein>
    <recommendedName>
        <fullName evidence="4">Succinate dehydrogenase</fullName>
    </recommendedName>
</protein>
<organism evidence="2 3">
    <name type="scientific">Lacrimispora amygdalina</name>
    <dbReference type="NCBI Taxonomy" id="253257"/>
    <lineage>
        <taxon>Bacteria</taxon>
        <taxon>Bacillati</taxon>
        <taxon>Bacillota</taxon>
        <taxon>Clostridia</taxon>
        <taxon>Lachnospirales</taxon>
        <taxon>Lachnospiraceae</taxon>
        <taxon>Lacrimispora</taxon>
    </lineage>
</organism>
<proteinExistence type="predicted"/>
<evidence type="ECO:0000256" key="1">
    <source>
        <dbReference type="SAM" id="Phobius"/>
    </source>
</evidence>
<name>A0A3E2N9D4_9FIRM</name>
<reference evidence="2 3" key="1">
    <citation type="submission" date="2018-07" db="EMBL/GenBank/DDBJ databases">
        <title>New species, Clostridium PI-S10-A1B.</title>
        <authorList>
            <person name="Krishna G."/>
            <person name="Summeta K."/>
            <person name="Shikha S."/>
            <person name="Prabhu P.B."/>
            <person name="Suresh K."/>
        </authorList>
    </citation>
    <scope>NUCLEOTIDE SEQUENCE [LARGE SCALE GENOMIC DNA]</scope>
    <source>
        <strain evidence="2 3">PI-S10-A1B</strain>
    </source>
</reference>
<sequence>MPLLKILLKIIAIPFVLMLTILVAVMIFFFQLSDWISVLVSSILGLGGAALLFTGDTYCGIGVLVMAFLISPYGLPTIAEWIAELLCSLNASLKCFIVS</sequence>
<dbReference type="Pfam" id="PF18956">
    <property type="entry name" value="DUF5699"/>
    <property type="match status" value="1"/>
</dbReference>
<gene>
    <name evidence="2" type="ORF">DS742_17425</name>
</gene>
<accession>A0A3E2N9D4</accession>
<comment type="caution">
    <text evidence="2">The sequence shown here is derived from an EMBL/GenBank/DDBJ whole genome shotgun (WGS) entry which is preliminary data.</text>
</comment>
<dbReference type="RefSeq" id="WP_117418259.1">
    <property type="nucleotide sequence ID" value="NZ_QOHO01000057.1"/>
</dbReference>
<dbReference type="EMBL" id="QOHO01000057">
    <property type="protein sequence ID" value="RFZ77596.1"/>
    <property type="molecule type" value="Genomic_DNA"/>
</dbReference>